<dbReference type="SUPFAM" id="SSF89447">
    <property type="entry name" value="AbrB/MazE/MraZ-like"/>
    <property type="match status" value="1"/>
</dbReference>
<dbReference type="PROSITE" id="PS51740">
    <property type="entry name" value="SPOVT_ABRB"/>
    <property type="match status" value="1"/>
</dbReference>
<dbReference type="SMART" id="SM00966">
    <property type="entry name" value="SpoVT_AbrB"/>
    <property type="match status" value="1"/>
</dbReference>
<dbReference type="Proteomes" id="UP000305887">
    <property type="component" value="Unassembled WGS sequence"/>
</dbReference>
<dbReference type="EMBL" id="VDFU01000060">
    <property type="protein sequence ID" value="TNC43793.1"/>
    <property type="molecule type" value="Genomic_DNA"/>
</dbReference>
<gene>
    <name evidence="3" type="ORF">FHG66_20790</name>
</gene>
<dbReference type="AlphaFoldDB" id="A0A5C4MLG1"/>
<evidence type="ECO:0000313" key="4">
    <source>
        <dbReference type="Proteomes" id="UP000305887"/>
    </source>
</evidence>
<sequence>MLTSTLRTVGGSVMMAIPKPVLDSMGLGPNVKVALRIEEGRLVVEPRPRPRYSLAELVAQCDADAPLSEEARAWDEAPPVGGEAL</sequence>
<dbReference type="OrthoDB" id="9795766at2"/>
<accession>A0A5C4MLG1</accession>
<comment type="caution">
    <text evidence="3">The sequence shown here is derived from an EMBL/GenBank/DDBJ whole genome shotgun (WGS) entry which is preliminary data.</text>
</comment>
<dbReference type="RefSeq" id="WP_139079064.1">
    <property type="nucleotide sequence ID" value="NZ_VDFU01000060.1"/>
</dbReference>
<dbReference type="Gene3D" id="2.10.260.10">
    <property type="match status" value="1"/>
</dbReference>
<evidence type="ECO:0000313" key="3">
    <source>
        <dbReference type="EMBL" id="TNC43793.1"/>
    </source>
</evidence>
<organism evidence="3 4">
    <name type="scientific">Rubellimicrobium rubrum</name>
    <dbReference type="NCBI Taxonomy" id="2585369"/>
    <lineage>
        <taxon>Bacteria</taxon>
        <taxon>Pseudomonadati</taxon>
        <taxon>Pseudomonadota</taxon>
        <taxon>Alphaproteobacteria</taxon>
        <taxon>Rhodobacterales</taxon>
        <taxon>Roseobacteraceae</taxon>
        <taxon>Rubellimicrobium</taxon>
    </lineage>
</organism>
<evidence type="ECO:0000259" key="2">
    <source>
        <dbReference type="PROSITE" id="PS51740"/>
    </source>
</evidence>
<feature type="domain" description="SpoVT-AbrB" evidence="2">
    <location>
        <begin position="4"/>
        <end position="49"/>
    </location>
</feature>
<proteinExistence type="predicted"/>
<name>A0A5C4MLG1_9RHOB</name>
<dbReference type="GO" id="GO:0003677">
    <property type="term" value="F:DNA binding"/>
    <property type="evidence" value="ECO:0007669"/>
    <property type="project" value="UniProtKB-UniRule"/>
</dbReference>
<dbReference type="InterPro" id="IPR037914">
    <property type="entry name" value="SpoVT-AbrB_sf"/>
</dbReference>
<protein>
    <submittedName>
        <fullName evidence="3">Antitoxin</fullName>
    </submittedName>
</protein>
<keyword evidence="1" id="KW-0238">DNA-binding</keyword>
<evidence type="ECO:0000256" key="1">
    <source>
        <dbReference type="PROSITE-ProRule" id="PRU01076"/>
    </source>
</evidence>
<dbReference type="InterPro" id="IPR007159">
    <property type="entry name" value="SpoVT-AbrB_dom"/>
</dbReference>
<keyword evidence="4" id="KW-1185">Reference proteome</keyword>
<reference evidence="3 4" key="1">
    <citation type="submission" date="2019-06" db="EMBL/GenBank/DDBJ databases">
        <title>YIM 131921 draft genome.</title>
        <authorList>
            <person name="Jiang L."/>
        </authorList>
    </citation>
    <scope>NUCLEOTIDE SEQUENCE [LARGE SCALE GENOMIC DNA]</scope>
    <source>
        <strain evidence="3 4">YIM 131921</strain>
    </source>
</reference>